<keyword evidence="5 11" id="KW-0863">Zinc-finger</keyword>
<evidence type="ECO:0000256" key="6">
    <source>
        <dbReference type="ARBA" id="ARBA00022833"/>
    </source>
</evidence>
<evidence type="ECO:0000259" key="13">
    <source>
        <dbReference type="PROSITE" id="PS51134"/>
    </source>
</evidence>
<comment type="function">
    <text evidence="9 10">Stabilizes TBP binding to an archaeal box-A promoter. Also responsible for recruiting RNA polymerase II to the pre-initiation complex (DNA-TBP-TFIIB).</text>
</comment>
<dbReference type="Gene3D" id="1.10.472.10">
    <property type="entry name" value="Cyclin-like"/>
    <property type="match status" value="1"/>
</dbReference>
<dbReference type="InterPro" id="IPR013150">
    <property type="entry name" value="TFIIB_cyclin"/>
</dbReference>
<comment type="caution">
    <text evidence="14">The sequence shown here is derived from an EMBL/GenBank/DDBJ whole genome shotgun (WGS) entry which is preliminary data.</text>
</comment>
<organism evidence="14 15">
    <name type="scientific">Methanopyrus kandleri</name>
    <dbReference type="NCBI Taxonomy" id="2320"/>
    <lineage>
        <taxon>Archaea</taxon>
        <taxon>Methanobacteriati</taxon>
        <taxon>Methanobacteriota</taxon>
        <taxon>Methanomada group</taxon>
        <taxon>Methanopyri</taxon>
        <taxon>Methanopyrales</taxon>
        <taxon>Methanopyraceae</taxon>
        <taxon>Methanopyrus</taxon>
    </lineage>
</organism>
<feature type="domain" description="TFIIB-type" evidence="13">
    <location>
        <begin position="11"/>
        <end position="42"/>
    </location>
</feature>
<sequence>MAASERNTGKFTEECPACGSAEIVFDEERGEYVCANCGLVTEDPVIDPGPEWRHFNPDQRQRRSRTGEPVKLRLPDKGISTIIDRELRDSGGKKNPRMRRIRTWDARIKVSGSRERNFFQAFLELENLASKLQLPESVRELAASIYRKAYKEGIVRGRGIESVLGAAVFAACKEARVPRTAREIAEALGVSDENEILRAYRVLQRRLNLKQKPTEPSDHLPRFASKLGVSENVQAKAQEIIEKAKEKGITVGKGPAGVAAAALYIASILEGERRTQKEIAEVARVTEVTIRNRYKEICEALGIELHP</sequence>
<evidence type="ECO:0000256" key="1">
    <source>
        <dbReference type="ARBA" id="ARBA00010857"/>
    </source>
</evidence>
<evidence type="ECO:0000256" key="5">
    <source>
        <dbReference type="ARBA" id="ARBA00022771"/>
    </source>
</evidence>
<evidence type="ECO:0000256" key="12">
    <source>
        <dbReference type="SAM" id="MobiDB-lite"/>
    </source>
</evidence>
<dbReference type="GO" id="GO:0003700">
    <property type="term" value="F:DNA-binding transcription factor activity"/>
    <property type="evidence" value="ECO:0007669"/>
    <property type="project" value="UniProtKB-UniRule"/>
</dbReference>
<evidence type="ECO:0000256" key="11">
    <source>
        <dbReference type="PROSITE-ProRule" id="PRU00469"/>
    </source>
</evidence>
<name>A0A832TFF1_9EURY</name>
<comment type="caution">
    <text evidence="10">Lacks conserved residue(s) required for the propagation of feature annotation.</text>
</comment>
<keyword evidence="4 10" id="KW-0677">Repeat</keyword>
<evidence type="ECO:0000256" key="9">
    <source>
        <dbReference type="ARBA" id="ARBA00053882"/>
    </source>
</evidence>
<evidence type="ECO:0000256" key="3">
    <source>
        <dbReference type="ARBA" id="ARBA00022723"/>
    </source>
</evidence>
<accession>A0A832TFF1</accession>
<dbReference type="PROSITE" id="PS51134">
    <property type="entry name" value="ZF_TFIIB"/>
    <property type="match status" value="1"/>
</dbReference>
<dbReference type="InterPro" id="IPR023486">
    <property type="entry name" value="TFIIB_CS"/>
</dbReference>
<dbReference type="InterPro" id="IPR013763">
    <property type="entry name" value="Cyclin-like_dom"/>
</dbReference>
<dbReference type="FunFam" id="1.10.472.10:FF:000023">
    <property type="entry name" value="Transcription initiation factor IIB"/>
    <property type="match status" value="1"/>
</dbReference>
<dbReference type="Proteomes" id="UP000619545">
    <property type="component" value="Unassembled WGS sequence"/>
</dbReference>
<feature type="repeat" description="2" evidence="10">
    <location>
        <begin position="218"/>
        <end position="299"/>
    </location>
</feature>
<feature type="binding site" evidence="10">
    <location>
        <position position="18"/>
    </location>
    <ligand>
        <name>Zn(2+)</name>
        <dbReference type="ChEBI" id="CHEBI:29105"/>
    </ligand>
</feature>
<proteinExistence type="inferred from homology"/>
<dbReference type="SUPFAM" id="SSF47954">
    <property type="entry name" value="Cyclin-like"/>
    <property type="match status" value="2"/>
</dbReference>
<feature type="region of interest" description="Disordered" evidence="12">
    <location>
        <begin position="48"/>
        <end position="69"/>
    </location>
</feature>
<dbReference type="GO" id="GO:0070897">
    <property type="term" value="P:transcription preinitiation complex assembly"/>
    <property type="evidence" value="ECO:0007669"/>
    <property type="project" value="InterPro"/>
</dbReference>
<evidence type="ECO:0000256" key="2">
    <source>
        <dbReference type="ARBA" id="ARBA00013932"/>
    </source>
</evidence>
<evidence type="ECO:0000256" key="7">
    <source>
        <dbReference type="ARBA" id="ARBA00023015"/>
    </source>
</evidence>
<dbReference type="InterPro" id="IPR023484">
    <property type="entry name" value="TFIIB_arc"/>
</dbReference>
<evidence type="ECO:0000256" key="10">
    <source>
        <dbReference type="HAMAP-Rule" id="MF_00383"/>
    </source>
</evidence>
<dbReference type="RefSeq" id="WP_011019226.1">
    <property type="nucleotide sequence ID" value="NZ_DUJS01000002.1"/>
</dbReference>
<dbReference type="AlphaFoldDB" id="A0A832TFF1"/>
<comment type="similarity">
    <text evidence="1 10">Belongs to the TFIIB family.</text>
</comment>
<keyword evidence="7 10" id="KW-0805">Transcription regulation</keyword>
<feature type="binding site" evidence="10">
    <location>
        <position position="34"/>
    </location>
    <ligand>
        <name>Zn(2+)</name>
        <dbReference type="ChEBI" id="CHEBI:29105"/>
    </ligand>
</feature>
<dbReference type="GO" id="GO:0017025">
    <property type="term" value="F:TBP-class protein binding"/>
    <property type="evidence" value="ECO:0007669"/>
    <property type="project" value="InterPro"/>
</dbReference>
<reference evidence="14" key="1">
    <citation type="journal article" date="2020" name="bioRxiv">
        <title>A rank-normalized archaeal taxonomy based on genome phylogeny resolves widespread incomplete and uneven classifications.</title>
        <authorList>
            <person name="Rinke C."/>
            <person name="Chuvochina M."/>
            <person name="Mussig A.J."/>
            <person name="Chaumeil P.-A."/>
            <person name="Waite D.W."/>
            <person name="Whitman W.B."/>
            <person name="Parks D.H."/>
            <person name="Hugenholtz P."/>
        </authorList>
    </citation>
    <scope>NUCLEOTIDE SEQUENCE</scope>
    <source>
        <strain evidence="14">UBA8853</strain>
    </source>
</reference>
<dbReference type="Pfam" id="PF00382">
    <property type="entry name" value="TFIIB"/>
    <property type="match status" value="2"/>
</dbReference>
<keyword evidence="3 10" id="KW-0479">Metal-binding</keyword>
<dbReference type="EMBL" id="DUJS01000002">
    <property type="protein sequence ID" value="HII69914.1"/>
    <property type="molecule type" value="Genomic_DNA"/>
</dbReference>
<dbReference type="GO" id="GO:0097550">
    <property type="term" value="C:transcription preinitiation complex"/>
    <property type="evidence" value="ECO:0007669"/>
    <property type="project" value="TreeGrafter"/>
</dbReference>
<dbReference type="GO" id="GO:0008270">
    <property type="term" value="F:zinc ion binding"/>
    <property type="evidence" value="ECO:0007669"/>
    <property type="project" value="UniProtKB-UniRule"/>
</dbReference>
<dbReference type="InterPro" id="IPR000812">
    <property type="entry name" value="TFIIB"/>
</dbReference>
<dbReference type="HAMAP" id="MF_00383">
    <property type="entry name" value="TF2B_arch"/>
    <property type="match status" value="1"/>
</dbReference>
<keyword evidence="8 10" id="KW-0804">Transcription</keyword>
<feature type="binding site" evidence="10">
    <location>
        <position position="15"/>
    </location>
    <ligand>
        <name>Zn(2+)</name>
        <dbReference type="ChEBI" id="CHEBI:29105"/>
    </ligand>
</feature>
<keyword evidence="6 10" id="KW-0862">Zinc</keyword>
<evidence type="ECO:0000313" key="14">
    <source>
        <dbReference type="EMBL" id="HII69914.1"/>
    </source>
</evidence>
<evidence type="ECO:0000313" key="15">
    <source>
        <dbReference type="Proteomes" id="UP000619545"/>
    </source>
</evidence>
<dbReference type="PROSITE" id="PS00782">
    <property type="entry name" value="TFIIB"/>
    <property type="match status" value="2"/>
</dbReference>
<dbReference type="Pfam" id="PF08271">
    <property type="entry name" value="Zn_Ribbon_TF"/>
    <property type="match status" value="1"/>
</dbReference>
<dbReference type="SMART" id="SM00385">
    <property type="entry name" value="CYCLIN"/>
    <property type="match status" value="2"/>
</dbReference>
<feature type="binding site" evidence="10">
    <location>
        <position position="37"/>
    </location>
    <ligand>
        <name>Zn(2+)</name>
        <dbReference type="ChEBI" id="CHEBI:29105"/>
    </ligand>
</feature>
<dbReference type="InterPro" id="IPR013137">
    <property type="entry name" value="Znf_TFIIB"/>
</dbReference>
<dbReference type="GeneID" id="1476959"/>
<dbReference type="SUPFAM" id="SSF57783">
    <property type="entry name" value="Zinc beta-ribbon"/>
    <property type="match status" value="1"/>
</dbReference>
<gene>
    <name evidence="10" type="primary">tfb</name>
    <name evidence="14" type="ORF">HA336_01610</name>
</gene>
<dbReference type="PRINTS" id="PR00685">
    <property type="entry name" value="TIFACTORIIB"/>
</dbReference>
<feature type="compositionally biased region" description="Basic and acidic residues" evidence="12">
    <location>
        <begin position="50"/>
        <end position="69"/>
    </location>
</feature>
<dbReference type="CDD" id="cd20550">
    <property type="entry name" value="CYCLIN_TFIIB_archaea_like_rpt2"/>
    <property type="match status" value="1"/>
</dbReference>
<dbReference type="Gene3D" id="1.10.472.170">
    <property type="match status" value="1"/>
</dbReference>
<dbReference type="OMA" id="LYMACRM"/>
<evidence type="ECO:0000256" key="8">
    <source>
        <dbReference type="ARBA" id="ARBA00023163"/>
    </source>
</evidence>
<protein>
    <recommendedName>
        <fullName evidence="2 10">Transcription initiation factor IIB</fullName>
        <shortName evidence="10">TFIIB</shortName>
    </recommendedName>
</protein>
<dbReference type="SMR" id="A0A832TFF1"/>
<dbReference type="NCBIfam" id="NF001658">
    <property type="entry name" value="PRK00423.1"/>
    <property type="match status" value="1"/>
</dbReference>
<dbReference type="FunFam" id="1.10.472.170:FF:000001">
    <property type="entry name" value="Transcription initiation factor IIB"/>
    <property type="match status" value="1"/>
</dbReference>
<dbReference type="PANTHER" id="PTHR11618">
    <property type="entry name" value="TRANSCRIPTION INITIATION FACTOR IIB-RELATED"/>
    <property type="match status" value="1"/>
</dbReference>
<dbReference type="PANTHER" id="PTHR11618:SF13">
    <property type="entry name" value="TRANSCRIPTION INITIATION FACTOR IIB"/>
    <property type="match status" value="1"/>
</dbReference>
<dbReference type="InterPro" id="IPR036915">
    <property type="entry name" value="Cyclin-like_sf"/>
</dbReference>
<evidence type="ECO:0000256" key="4">
    <source>
        <dbReference type="ARBA" id="ARBA00022737"/>
    </source>
</evidence>